<keyword evidence="5" id="KW-0813">Transport</keyword>
<name>A0A1W0W8I7_HYPEX</name>
<organism evidence="13 14">
    <name type="scientific">Hypsibius exemplaris</name>
    <name type="common">Freshwater tardigrade</name>
    <dbReference type="NCBI Taxonomy" id="2072580"/>
    <lineage>
        <taxon>Eukaryota</taxon>
        <taxon>Metazoa</taxon>
        <taxon>Ecdysozoa</taxon>
        <taxon>Tardigrada</taxon>
        <taxon>Eutardigrada</taxon>
        <taxon>Parachela</taxon>
        <taxon>Hypsibioidea</taxon>
        <taxon>Hypsibiidae</taxon>
        <taxon>Hypsibius</taxon>
    </lineage>
</organism>
<keyword evidence="11" id="KW-0472">Membrane</keyword>
<protein>
    <recommendedName>
        <fullName evidence="15">NADH dehydrogenase [ubiquinone] 1 beta subcomplex subunit 2, mitochondrial</fullName>
    </recommendedName>
</protein>
<evidence type="ECO:0000256" key="1">
    <source>
        <dbReference type="ARBA" id="ARBA00003195"/>
    </source>
</evidence>
<keyword evidence="14" id="KW-1185">Reference proteome</keyword>
<dbReference type="GO" id="GO:0045271">
    <property type="term" value="C:respiratory chain complex I"/>
    <property type="evidence" value="ECO:0007669"/>
    <property type="project" value="InterPro"/>
</dbReference>
<comment type="caution">
    <text evidence="13">The sequence shown here is derived from an EMBL/GenBank/DDBJ whole genome shotgun (WGS) entry which is preliminary data.</text>
</comment>
<accession>A0A1W0W8I7</accession>
<evidence type="ECO:0000313" key="13">
    <source>
        <dbReference type="EMBL" id="OQV11524.1"/>
    </source>
</evidence>
<gene>
    <name evidence="13" type="ORF">BV898_14180</name>
</gene>
<dbReference type="PANTHER" id="PTHR15223:SF1">
    <property type="entry name" value="NADH DEHYDROGENASE [UBIQUINONE] 1 BETA SUBCOMPLEX SUBUNIT 2, MITOCHONDRIAL"/>
    <property type="match status" value="1"/>
</dbReference>
<evidence type="ECO:0000256" key="9">
    <source>
        <dbReference type="ARBA" id="ARBA00022982"/>
    </source>
</evidence>
<keyword evidence="10" id="KW-0496">Mitochondrion</keyword>
<feature type="compositionally biased region" description="Basic and acidic residues" evidence="12">
    <location>
        <begin position="63"/>
        <end position="78"/>
    </location>
</feature>
<dbReference type="OrthoDB" id="6241903at2759"/>
<evidence type="ECO:0000256" key="3">
    <source>
        <dbReference type="ARBA" id="ARBA00005923"/>
    </source>
</evidence>
<evidence type="ECO:0008006" key="15">
    <source>
        <dbReference type="Google" id="ProtNLM"/>
    </source>
</evidence>
<evidence type="ECO:0000256" key="5">
    <source>
        <dbReference type="ARBA" id="ARBA00022448"/>
    </source>
</evidence>
<evidence type="ECO:0000313" key="14">
    <source>
        <dbReference type="Proteomes" id="UP000192578"/>
    </source>
</evidence>
<dbReference type="GO" id="GO:0005743">
    <property type="term" value="C:mitochondrial inner membrane"/>
    <property type="evidence" value="ECO:0007669"/>
    <property type="project" value="UniProtKB-SubCell"/>
</dbReference>
<proteinExistence type="inferred from homology"/>
<keyword evidence="7" id="KW-0999">Mitochondrion inner membrane</keyword>
<reference evidence="14" key="1">
    <citation type="submission" date="2017-01" db="EMBL/GenBank/DDBJ databases">
        <title>Comparative genomics of anhydrobiosis in the tardigrade Hypsibius dujardini.</title>
        <authorList>
            <person name="Yoshida Y."/>
            <person name="Koutsovoulos G."/>
            <person name="Laetsch D."/>
            <person name="Stevens L."/>
            <person name="Kumar S."/>
            <person name="Horikawa D."/>
            <person name="Ishino K."/>
            <person name="Komine S."/>
            <person name="Tomita M."/>
            <person name="Blaxter M."/>
            <person name="Arakawa K."/>
        </authorList>
    </citation>
    <scope>NUCLEOTIDE SEQUENCE [LARGE SCALE GENOMIC DNA]</scope>
    <source>
        <strain evidence="14">Z151</strain>
    </source>
</reference>
<comment type="similarity">
    <text evidence="3">Belongs to the complex I NDUFB2 subunit family.</text>
</comment>
<dbReference type="PANTHER" id="PTHR15223">
    <property type="entry name" value="NADH-UBIQUINONE OXIDOREDUCTASE AGGG SUBUNIT"/>
    <property type="match status" value="1"/>
</dbReference>
<evidence type="ECO:0000256" key="12">
    <source>
        <dbReference type="SAM" id="MobiDB-lite"/>
    </source>
</evidence>
<comment type="subcellular location">
    <subcellularLocation>
        <location evidence="2">Mitochondrion inner membrane</location>
        <topology evidence="2">Peripheral membrane protein</topology>
        <orientation evidence="2">Matrix side</orientation>
    </subcellularLocation>
</comment>
<dbReference type="AlphaFoldDB" id="A0A1W0W8I7"/>
<evidence type="ECO:0000256" key="2">
    <source>
        <dbReference type="ARBA" id="ARBA00004443"/>
    </source>
</evidence>
<dbReference type="InterPro" id="IPR026627">
    <property type="entry name" value="NDUFB2_animal"/>
</dbReference>
<dbReference type="EMBL" id="MTYJ01000169">
    <property type="protein sequence ID" value="OQV11524.1"/>
    <property type="molecule type" value="Genomic_DNA"/>
</dbReference>
<keyword evidence="8" id="KW-0809">Transit peptide</keyword>
<dbReference type="Proteomes" id="UP000192578">
    <property type="component" value="Unassembled WGS sequence"/>
</dbReference>
<dbReference type="GO" id="GO:0032981">
    <property type="term" value="P:mitochondrial respiratory chain complex I assembly"/>
    <property type="evidence" value="ECO:0007669"/>
    <property type="project" value="TreeGrafter"/>
</dbReference>
<evidence type="ECO:0000256" key="11">
    <source>
        <dbReference type="ARBA" id="ARBA00023136"/>
    </source>
</evidence>
<keyword evidence="9" id="KW-0249">Electron transport</keyword>
<comment type="function">
    <text evidence="1">Accessory subunit of the mitochondrial membrane respiratory chain NADH dehydrogenase (Complex I), that is believed not to be involved in catalysis. Complex I functions in the transfer of electrons from NADH to the respiratory chain. The immediate electron acceptor for the enzyme is believed to be ubiquinone.</text>
</comment>
<comment type="subunit">
    <text evidence="4">Complex I is composed of 45 different subunits.</text>
</comment>
<sequence>MLLLGRVCQQAISSSRLITTKTLQLQTGRPFSVGALRKKSVAADSHGTSGSKHTGEATAAGHGHGDGHGHSHGHDNDPQAHWYEFPPSVTVYRHSRLKIPWYIGAPPTAAYRAPCHNDNWYSRTISMSLAVMMWWWITWCWLMEPDHVTGEWRWPNRYEWTDQELGIPALDA</sequence>
<evidence type="ECO:0000256" key="10">
    <source>
        <dbReference type="ARBA" id="ARBA00023128"/>
    </source>
</evidence>
<keyword evidence="6" id="KW-0679">Respiratory chain</keyword>
<evidence type="ECO:0000256" key="8">
    <source>
        <dbReference type="ARBA" id="ARBA00022946"/>
    </source>
</evidence>
<evidence type="ECO:0000256" key="6">
    <source>
        <dbReference type="ARBA" id="ARBA00022660"/>
    </source>
</evidence>
<evidence type="ECO:0000256" key="4">
    <source>
        <dbReference type="ARBA" id="ARBA00011533"/>
    </source>
</evidence>
<dbReference type="Pfam" id="PF14813">
    <property type="entry name" value="NADH_B2"/>
    <property type="match status" value="1"/>
</dbReference>
<evidence type="ECO:0000256" key="7">
    <source>
        <dbReference type="ARBA" id="ARBA00022792"/>
    </source>
</evidence>
<feature type="region of interest" description="Disordered" evidence="12">
    <location>
        <begin position="42"/>
        <end position="79"/>
    </location>
</feature>